<dbReference type="Gene3D" id="3.40.50.300">
    <property type="entry name" value="P-loop containing nucleotide triphosphate hydrolases"/>
    <property type="match status" value="1"/>
</dbReference>
<evidence type="ECO:0000256" key="1">
    <source>
        <dbReference type="ARBA" id="ARBA00007316"/>
    </source>
</evidence>
<comment type="caution">
    <text evidence="12">The sequence shown here is derived from an EMBL/GenBank/DDBJ whole genome shotgun (WGS) entry which is preliminary data.</text>
</comment>
<dbReference type="CDD" id="cd05387">
    <property type="entry name" value="BY-kinase"/>
    <property type="match status" value="1"/>
</dbReference>
<evidence type="ECO:0000256" key="2">
    <source>
        <dbReference type="ARBA" id="ARBA00011903"/>
    </source>
</evidence>
<evidence type="ECO:0000259" key="11">
    <source>
        <dbReference type="Pfam" id="PF13807"/>
    </source>
</evidence>
<dbReference type="EC" id="2.7.10.2" evidence="2"/>
<keyword evidence="9" id="KW-0812">Transmembrane</keyword>
<evidence type="ECO:0000313" key="12">
    <source>
        <dbReference type="EMBL" id="SDZ41493.1"/>
    </source>
</evidence>
<proteinExistence type="inferred from homology"/>
<accession>A0A1H3STR1</accession>
<evidence type="ECO:0000256" key="5">
    <source>
        <dbReference type="ARBA" id="ARBA00022777"/>
    </source>
</evidence>
<dbReference type="Proteomes" id="UP000199663">
    <property type="component" value="Unassembled WGS sequence"/>
</dbReference>
<evidence type="ECO:0000256" key="7">
    <source>
        <dbReference type="ARBA" id="ARBA00023137"/>
    </source>
</evidence>
<keyword evidence="9" id="KW-1133">Transmembrane helix</keyword>
<keyword evidence="4" id="KW-0547">Nucleotide-binding</keyword>
<evidence type="ECO:0000313" key="13">
    <source>
        <dbReference type="Proteomes" id="UP000199663"/>
    </source>
</evidence>
<protein>
    <recommendedName>
        <fullName evidence="2">non-specific protein-tyrosine kinase</fullName>
        <ecNumber evidence="2">2.7.10.2</ecNumber>
    </recommendedName>
</protein>
<keyword evidence="3" id="KW-0808">Transferase</keyword>
<dbReference type="InterPro" id="IPR027417">
    <property type="entry name" value="P-loop_NTPase"/>
</dbReference>
<feature type="domain" description="Tyrosine-protein kinase G-rich" evidence="11">
    <location>
        <begin position="450"/>
        <end position="529"/>
    </location>
</feature>
<evidence type="ECO:0000259" key="10">
    <source>
        <dbReference type="Pfam" id="PF13614"/>
    </source>
</evidence>
<dbReference type="InterPro" id="IPR050445">
    <property type="entry name" value="Bact_polysacc_biosynth/exp"/>
</dbReference>
<gene>
    <name evidence="12" type="ORF">SAMN05444412_113125</name>
</gene>
<keyword evidence="6" id="KW-0067">ATP-binding</keyword>
<dbReference type="PANTHER" id="PTHR32309">
    <property type="entry name" value="TYROSINE-PROTEIN KINASE"/>
    <property type="match status" value="1"/>
</dbReference>
<organism evidence="12 13">
    <name type="scientific">Rhodonellum ikkaensis</name>
    <dbReference type="NCBI Taxonomy" id="336829"/>
    <lineage>
        <taxon>Bacteria</taxon>
        <taxon>Pseudomonadati</taxon>
        <taxon>Bacteroidota</taxon>
        <taxon>Cytophagia</taxon>
        <taxon>Cytophagales</taxon>
        <taxon>Cytophagaceae</taxon>
        <taxon>Rhodonellum</taxon>
    </lineage>
</organism>
<feature type="domain" description="AAA" evidence="10">
    <location>
        <begin position="597"/>
        <end position="756"/>
    </location>
</feature>
<dbReference type="Pfam" id="PF13614">
    <property type="entry name" value="AAA_31"/>
    <property type="match status" value="1"/>
</dbReference>
<keyword evidence="5" id="KW-0418">Kinase</keyword>
<dbReference type="SUPFAM" id="SSF52540">
    <property type="entry name" value="P-loop containing nucleoside triphosphate hydrolases"/>
    <property type="match status" value="1"/>
</dbReference>
<dbReference type="InterPro" id="IPR032807">
    <property type="entry name" value="GNVR"/>
</dbReference>
<evidence type="ECO:0000256" key="9">
    <source>
        <dbReference type="SAM" id="Phobius"/>
    </source>
</evidence>
<evidence type="ECO:0000256" key="3">
    <source>
        <dbReference type="ARBA" id="ARBA00022679"/>
    </source>
</evidence>
<comment type="catalytic activity">
    <reaction evidence="8">
        <text>L-tyrosyl-[protein] + ATP = O-phospho-L-tyrosyl-[protein] + ADP + H(+)</text>
        <dbReference type="Rhea" id="RHEA:10596"/>
        <dbReference type="Rhea" id="RHEA-COMP:10136"/>
        <dbReference type="Rhea" id="RHEA-COMP:20101"/>
        <dbReference type="ChEBI" id="CHEBI:15378"/>
        <dbReference type="ChEBI" id="CHEBI:30616"/>
        <dbReference type="ChEBI" id="CHEBI:46858"/>
        <dbReference type="ChEBI" id="CHEBI:61978"/>
        <dbReference type="ChEBI" id="CHEBI:456216"/>
        <dbReference type="EC" id="2.7.10.2"/>
    </reaction>
</comment>
<feature type="transmembrane region" description="Helical" evidence="9">
    <location>
        <begin position="509"/>
        <end position="528"/>
    </location>
</feature>
<reference evidence="12 13" key="1">
    <citation type="submission" date="2016-10" db="EMBL/GenBank/DDBJ databases">
        <authorList>
            <person name="Varghese N."/>
            <person name="Submissions S."/>
        </authorList>
    </citation>
    <scope>NUCLEOTIDE SEQUENCE [LARGE SCALE GENOMIC DNA]</scope>
    <source>
        <strain evidence="12 13">DSM 17997</strain>
    </source>
</reference>
<dbReference type="NCBIfam" id="TIGR01007">
    <property type="entry name" value="eps_fam"/>
    <property type="match status" value="1"/>
</dbReference>
<dbReference type="Pfam" id="PF13807">
    <property type="entry name" value="GNVR"/>
    <property type="match status" value="1"/>
</dbReference>
<dbReference type="InterPro" id="IPR025669">
    <property type="entry name" value="AAA_dom"/>
</dbReference>
<dbReference type="InterPro" id="IPR005702">
    <property type="entry name" value="Wzc-like_C"/>
</dbReference>
<keyword evidence="7" id="KW-0829">Tyrosine-protein kinase</keyword>
<evidence type="ECO:0000256" key="4">
    <source>
        <dbReference type="ARBA" id="ARBA00022741"/>
    </source>
</evidence>
<sequence length="788" mass="89152">MTMKITDILKELEEEESKDKESQQLSYKMIFFKYSQKWYWFAIGLFVCLSIAFAYTYFTTSQYEIKSTLLLRDENKGSDFNSNAALSNIKGFGSSSSVENEAEVLRAEHLMLKASDELGFSVSFSIPNGPFRWKEIYGDEVPFQIVTHERNESFNVGNNTINILIKDDEEYQLIKPSGDTQVFKFGQKLSNFYGSFTIVKNPKFNHLMDGIFDKPIKIEFLDSTAGRHLSKSLSVEIVNKLASVIQLSILSEHPIKGRDLLAKLIEVYNREADDEKNITAKNTITFIDEQLVGLIQELGNIENKAEQYKLSNSITDVGAEAQLYLNSTTVNRQQLAELSIQIDVLESIETYMSRNGNEYETVPGTLTVSDPTLNSLISDFNRIQQERERMLRTTQPNNPIVINISQQLSSLRNSIIENLRHIKNGLIISKNSLQSTSNQFQSRASKVPTMEKELLDINREQGIKQQHYLLLVQKREEAVLTLAAASVGNSKTIEEPIPSEYPVKPNKKIIMAFGLIMGMAIPFGMLFIKDQWQERIQFKSEVEKITKTPILGEISRNKPSDGIIAISKSKRNLIAEQFRFIRSNLAFSSYKKPNQTILVTSGLSGEGKTFFSVNLAITMGLSGKSVVILEFDLRRPAMISALGMKAEKGISEYLNSADMKIEEIIQPMVNAEMVDIIGSGSIPENPAELMINEKLYQLIEILSKSYDHIIIDSAPIGLVSDSFMLANVADITIMLLRYNYSTKSQIKIIEELRKQKKFKQQLLVLNDAKPEMIYGYGAKNAAKYYQQS</sequence>
<name>A0A1H3STR1_9BACT</name>
<keyword evidence="9" id="KW-0472">Membrane</keyword>
<keyword evidence="13" id="KW-1185">Reference proteome</keyword>
<feature type="transmembrane region" description="Helical" evidence="9">
    <location>
        <begin position="38"/>
        <end position="58"/>
    </location>
</feature>
<evidence type="ECO:0000256" key="6">
    <source>
        <dbReference type="ARBA" id="ARBA00022840"/>
    </source>
</evidence>
<comment type="similarity">
    <text evidence="1">Belongs to the CpsD/CapB family.</text>
</comment>
<evidence type="ECO:0000256" key="8">
    <source>
        <dbReference type="ARBA" id="ARBA00051245"/>
    </source>
</evidence>
<dbReference type="EMBL" id="FNQC01000013">
    <property type="protein sequence ID" value="SDZ41493.1"/>
    <property type="molecule type" value="Genomic_DNA"/>
</dbReference>
<dbReference type="PANTHER" id="PTHR32309:SF13">
    <property type="entry name" value="FERRIC ENTEROBACTIN TRANSPORT PROTEIN FEPE"/>
    <property type="match status" value="1"/>
</dbReference>